<dbReference type="InterPro" id="IPR011335">
    <property type="entry name" value="Restrct_endonuc-II-like"/>
</dbReference>
<comment type="caution">
    <text evidence="2">The sequence shown here is derived from an EMBL/GenBank/DDBJ whole genome shotgun (WGS) entry which is preliminary data.</text>
</comment>
<organism evidence="2 3">
    <name type="scientific">Arcicella rosea</name>
    <dbReference type="NCBI Taxonomy" id="502909"/>
    <lineage>
        <taxon>Bacteria</taxon>
        <taxon>Pseudomonadati</taxon>
        <taxon>Bacteroidota</taxon>
        <taxon>Cytophagia</taxon>
        <taxon>Cytophagales</taxon>
        <taxon>Flectobacillaceae</taxon>
        <taxon>Arcicella</taxon>
    </lineage>
</organism>
<dbReference type="EMBL" id="JACHKT010000030">
    <property type="protein sequence ID" value="MBB6004811.1"/>
    <property type="molecule type" value="Genomic_DNA"/>
</dbReference>
<dbReference type="InterPro" id="IPR008538">
    <property type="entry name" value="Uma2"/>
</dbReference>
<dbReference type="AlphaFoldDB" id="A0A841EZ80"/>
<dbReference type="Gene3D" id="3.90.1570.10">
    <property type="entry name" value="tt1808, chain A"/>
    <property type="match status" value="1"/>
</dbReference>
<dbReference type="CDD" id="cd06260">
    <property type="entry name" value="DUF820-like"/>
    <property type="match status" value="1"/>
</dbReference>
<dbReference type="GO" id="GO:0004519">
    <property type="term" value="F:endonuclease activity"/>
    <property type="evidence" value="ECO:0007669"/>
    <property type="project" value="UniProtKB-KW"/>
</dbReference>
<keyword evidence="3" id="KW-1185">Reference proteome</keyword>
<sequence length="215" mass="24545">MIKNKAMVIAKNLKETILTELNTQQLVRIPASEEEFFAVAEELPFKIEYHQNEIVTMGLASYWHEKITATFIGLLFQLFNLQKEDFDILGSNSGVQIPKFEGGYYMPDVMVVKGNPAFKEKSRAIIINPYIIVEVLSPATKAFDLSEKLSEYKLMSSLQQVIYINPEKVSVSTFIRSENPNTWINQDFYSLEDALSVANSSISLADIYHKIKFEE</sequence>
<protein>
    <submittedName>
        <fullName evidence="2">Uma2 family endonuclease</fullName>
    </submittedName>
</protein>
<feature type="domain" description="Putative restriction endonuclease" evidence="1">
    <location>
        <begin position="34"/>
        <end position="197"/>
    </location>
</feature>
<evidence type="ECO:0000313" key="2">
    <source>
        <dbReference type="EMBL" id="MBB6004811.1"/>
    </source>
</evidence>
<dbReference type="Pfam" id="PF05685">
    <property type="entry name" value="Uma2"/>
    <property type="match status" value="1"/>
</dbReference>
<keyword evidence="2" id="KW-0378">Hydrolase</keyword>
<proteinExistence type="predicted"/>
<keyword evidence="2" id="KW-0540">Nuclease</keyword>
<name>A0A841EZ80_9BACT</name>
<dbReference type="SUPFAM" id="SSF52980">
    <property type="entry name" value="Restriction endonuclease-like"/>
    <property type="match status" value="1"/>
</dbReference>
<evidence type="ECO:0000313" key="3">
    <source>
        <dbReference type="Proteomes" id="UP000524404"/>
    </source>
</evidence>
<gene>
    <name evidence="2" type="ORF">HNP25_003481</name>
</gene>
<dbReference type="RefSeq" id="WP_184136076.1">
    <property type="nucleotide sequence ID" value="NZ_JACHKT010000030.1"/>
</dbReference>
<dbReference type="PANTHER" id="PTHR36558:SF1">
    <property type="entry name" value="RESTRICTION ENDONUCLEASE DOMAIN-CONTAINING PROTEIN-RELATED"/>
    <property type="match status" value="1"/>
</dbReference>
<dbReference type="InterPro" id="IPR012296">
    <property type="entry name" value="Nuclease_put_TT1808"/>
</dbReference>
<dbReference type="PANTHER" id="PTHR36558">
    <property type="entry name" value="GLR1098 PROTEIN"/>
    <property type="match status" value="1"/>
</dbReference>
<accession>A0A841EZ80</accession>
<dbReference type="Proteomes" id="UP000524404">
    <property type="component" value="Unassembled WGS sequence"/>
</dbReference>
<reference evidence="2 3" key="1">
    <citation type="submission" date="2020-08" db="EMBL/GenBank/DDBJ databases">
        <title>Functional genomics of gut bacteria from endangered species of beetles.</title>
        <authorList>
            <person name="Carlos-Shanley C."/>
        </authorList>
    </citation>
    <scope>NUCLEOTIDE SEQUENCE [LARGE SCALE GENOMIC DNA]</scope>
    <source>
        <strain evidence="2 3">S00070</strain>
    </source>
</reference>
<evidence type="ECO:0000259" key="1">
    <source>
        <dbReference type="Pfam" id="PF05685"/>
    </source>
</evidence>
<keyword evidence="2" id="KW-0255">Endonuclease</keyword>